<evidence type="ECO:0000259" key="2">
    <source>
        <dbReference type="Pfam" id="PF00304"/>
    </source>
</evidence>
<dbReference type="AlphaFoldDB" id="A0A8T0PSH7"/>
<organism evidence="3 5">
    <name type="scientific">Panicum virgatum</name>
    <name type="common">Blackwell switchgrass</name>
    <dbReference type="NCBI Taxonomy" id="38727"/>
    <lineage>
        <taxon>Eukaryota</taxon>
        <taxon>Viridiplantae</taxon>
        <taxon>Streptophyta</taxon>
        <taxon>Embryophyta</taxon>
        <taxon>Tracheophyta</taxon>
        <taxon>Spermatophyta</taxon>
        <taxon>Magnoliopsida</taxon>
        <taxon>Liliopsida</taxon>
        <taxon>Poales</taxon>
        <taxon>Poaceae</taxon>
        <taxon>PACMAD clade</taxon>
        <taxon>Panicoideae</taxon>
        <taxon>Panicodae</taxon>
        <taxon>Paniceae</taxon>
        <taxon>Panicinae</taxon>
        <taxon>Panicum</taxon>
        <taxon>Panicum sect. Hiantes</taxon>
    </lineage>
</organism>
<dbReference type="SUPFAM" id="SSF57095">
    <property type="entry name" value="Scorpion toxin-like"/>
    <property type="match status" value="1"/>
</dbReference>
<proteinExistence type="predicted"/>
<dbReference type="EMBL" id="CM029051">
    <property type="protein sequence ID" value="KAG2563898.1"/>
    <property type="molecule type" value="Genomic_DNA"/>
</dbReference>
<evidence type="ECO:0000256" key="1">
    <source>
        <dbReference type="SAM" id="SignalP"/>
    </source>
</evidence>
<protein>
    <recommendedName>
        <fullName evidence="2">Knottins-like domain-containing protein</fullName>
    </recommendedName>
</protein>
<name>A0A8T0PSH7_PANVG</name>
<gene>
    <name evidence="3" type="ORF">PVAP13_8KG372500</name>
    <name evidence="4" type="ORF">PVAP13_8KG372510</name>
</gene>
<keyword evidence="5" id="KW-1185">Reference proteome</keyword>
<dbReference type="Proteomes" id="UP000823388">
    <property type="component" value="Chromosome 8K"/>
</dbReference>
<feature type="domain" description="Knottins-like" evidence="2">
    <location>
        <begin position="36"/>
        <end position="82"/>
    </location>
</feature>
<comment type="caution">
    <text evidence="3">The sequence shown here is derived from an EMBL/GenBank/DDBJ whole genome shotgun (WGS) entry which is preliminary data.</text>
</comment>
<dbReference type="InterPro" id="IPR036574">
    <property type="entry name" value="Scorpion_toxin-like_sf"/>
</dbReference>
<sequence>MVPSPRKNLSAAAAVVLLLVILTTESSQGFSDGCNEHLSGSYKGACWPFISDANCGTACIRESFDNLSGTCHTFQCWCYTTC</sequence>
<dbReference type="InterPro" id="IPR003614">
    <property type="entry name" value="Knottins"/>
</dbReference>
<feature type="signal peptide" evidence="1">
    <location>
        <begin position="1"/>
        <end position="29"/>
    </location>
</feature>
<dbReference type="EMBL" id="CM029051">
    <property type="protein sequence ID" value="KAG2563903.1"/>
    <property type="molecule type" value="Genomic_DNA"/>
</dbReference>
<evidence type="ECO:0000313" key="3">
    <source>
        <dbReference type="EMBL" id="KAG2563898.1"/>
    </source>
</evidence>
<dbReference type="Pfam" id="PF00304">
    <property type="entry name" value="Gamma-thionin"/>
    <property type="match status" value="1"/>
</dbReference>
<dbReference type="Gene3D" id="3.30.30.10">
    <property type="entry name" value="Knottin, scorpion toxin-like"/>
    <property type="match status" value="1"/>
</dbReference>
<reference evidence="3" key="1">
    <citation type="submission" date="2020-05" db="EMBL/GenBank/DDBJ databases">
        <title>WGS assembly of Panicum virgatum.</title>
        <authorList>
            <person name="Lovell J.T."/>
            <person name="Jenkins J."/>
            <person name="Shu S."/>
            <person name="Juenger T.E."/>
            <person name="Schmutz J."/>
        </authorList>
    </citation>
    <scope>NUCLEOTIDE SEQUENCE</scope>
    <source>
        <strain evidence="3">AP13</strain>
    </source>
</reference>
<accession>A0A8T0PSH7</accession>
<feature type="chain" id="PRO_5036274682" description="Knottins-like domain-containing protein" evidence="1">
    <location>
        <begin position="30"/>
        <end position="82"/>
    </location>
</feature>
<evidence type="ECO:0000313" key="4">
    <source>
        <dbReference type="EMBL" id="KAG2563903.1"/>
    </source>
</evidence>
<evidence type="ECO:0000313" key="5">
    <source>
        <dbReference type="Proteomes" id="UP000823388"/>
    </source>
</evidence>
<keyword evidence="1" id="KW-0732">Signal</keyword>